<evidence type="ECO:0000256" key="1">
    <source>
        <dbReference type="SAM" id="MobiDB-lite"/>
    </source>
</evidence>
<organism evidence="2 3">
    <name type="scientific">Colletotrichum incanum</name>
    <name type="common">Soybean anthracnose fungus</name>
    <dbReference type="NCBI Taxonomy" id="1573173"/>
    <lineage>
        <taxon>Eukaryota</taxon>
        <taxon>Fungi</taxon>
        <taxon>Dikarya</taxon>
        <taxon>Ascomycota</taxon>
        <taxon>Pezizomycotina</taxon>
        <taxon>Sordariomycetes</taxon>
        <taxon>Hypocreomycetidae</taxon>
        <taxon>Glomerellales</taxon>
        <taxon>Glomerellaceae</taxon>
        <taxon>Colletotrichum</taxon>
        <taxon>Colletotrichum spaethianum species complex</taxon>
    </lineage>
</organism>
<proteinExistence type="predicted"/>
<evidence type="ECO:0000313" key="2">
    <source>
        <dbReference type="EMBL" id="KZL83164.1"/>
    </source>
</evidence>
<feature type="region of interest" description="Disordered" evidence="1">
    <location>
        <begin position="102"/>
        <end position="147"/>
    </location>
</feature>
<protein>
    <submittedName>
        <fullName evidence="2">Uncharacterized protein</fullName>
    </submittedName>
</protein>
<feature type="non-terminal residue" evidence="2">
    <location>
        <position position="1"/>
    </location>
</feature>
<feature type="region of interest" description="Disordered" evidence="1">
    <location>
        <begin position="1"/>
        <end position="56"/>
    </location>
</feature>
<dbReference type="AlphaFoldDB" id="A0A167CXY8"/>
<comment type="caution">
    <text evidence="2">The sequence shown here is derived from an EMBL/GenBank/DDBJ whole genome shotgun (WGS) entry which is preliminary data.</text>
</comment>
<feature type="compositionally biased region" description="Polar residues" evidence="1">
    <location>
        <begin position="1"/>
        <end position="12"/>
    </location>
</feature>
<evidence type="ECO:0000313" key="3">
    <source>
        <dbReference type="Proteomes" id="UP000076584"/>
    </source>
</evidence>
<name>A0A167CXY8_COLIC</name>
<feature type="compositionally biased region" description="Basic and acidic residues" evidence="1">
    <location>
        <begin position="21"/>
        <end position="31"/>
    </location>
</feature>
<accession>A0A167CXY8</accession>
<keyword evidence="3" id="KW-1185">Reference proteome</keyword>
<reference evidence="2 3" key="1">
    <citation type="submission" date="2015-06" db="EMBL/GenBank/DDBJ databases">
        <title>Survival trade-offs in plant roots during colonization by closely related pathogenic and mutualistic fungi.</title>
        <authorList>
            <person name="Hacquard S."/>
            <person name="Kracher B."/>
            <person name="Hiruma K."/>
            <person name="Weinman A."/>
            <person name="Muench P."/>
            <person name="Garrido Oter R."/>
            <person name="Ver Loren van Themaat E."/>
            <person name="Dallerey J.-F."/>
            <person name="Damm U."/>
            <person name="Henrissat B."/>
            <person name="Lespinet O."/>
            <person name="Thon M."/>
            <person name="Kemen E."/>
            <person name="McHardy A.C."/>
            <person name="Schulze-Lefert P."/>
            <person name="O'Connell R.J."/>
        </authorList>
    </citation>
    <scope>NUCLEOTIDE SEQUENCE [LARGE SCALE GENOMIC DNA]</scope>
    <source>
        <strain evidence="2 3">MAFF 238704</strain>
    </source>
</reference>
<dbReference type="EMBL" id="LFIW01001200">
    <property type="protein sequence ID" value="KZL83164.1"/>
    <property type="molecule type" value="Genomic_DNA"/>
</dbReference>
<dbReference type="Proteomes" id="UP000076584">
    <property type="component" value="Unassembled WGS sequence"/>
</dbReference>
<gene>
    <name evidence="2" type="ORF">CI238_04503</name>
</gene>
<feature type="compositionally biased region" description="Polar residues" evidence="1">
    <location>
        <begin position="33"/>
        <end position="45"/>
    </location>
</feature>
<sequence>LSRTYPATQFSQPRKKNLRPACDRATREPLHRTTGTPSVLDSRNTPADRSHDVVPDCTGTRSQGFAAYQARAVRNRLALNHPRNWDADNVLSIHRRARRTVDIDARQRQGPRRGKPAIVDPSGIPRPPRSRHEEIAHPSRRHHVLSSKLAPPPLHPDQRLARLHLPLLHLHILPQPALRLLQLPPAYPLPDLLQLVRPLLLRLQQQLVPTPPSHLLAAARPQHQL</sequence>